<organism evidence="2 3">
    <name type="scientific">Schaalia naturae</name>
    <dbReference type="NCBI Taxonomy" id="635203"/>
    <lineage>
        <taxon>Bacteria</taxon>
        <taxon>Bacillati</taxon>
        <taxon>Actinomycetota</taxon>
        <taxon>Actinomycetes</taxon>
        <taxon>Actinomycetales</taxon>
        <taxon>Actinomycetaceae</taxon>
        <taxon>Schaalia</taxon>
    </lineage>
</organism>
<name>A0ABW2SJX4_9ACTO</name>
<keyword evidence="3" id="KW-1185">Reference proteome</keyword>
<proteinExistence type="predicted"/>
<protein>
    <recommendedName>
        <fullName evidence="4">Ribbon-helix-helix protein CopG domain-containing protein</fullName>
    </recommendedName>
</protein>
<accession>A0ABW2SJX4</accession>
<dbReference type="Proteomes" id="UP001596527">
    <property type="component" value="Unassembled WGS sequence"/>
</dbReference>
<sequence length="113" mass="11845">MMSEDDAYYEALADAVERGDLAAEPGSVLRGEDAAAAGRQMLMAATDASTVEGAQRMAVGRPRGGHSKGGASPEVHIRVEPEMRDALRARAKREGKTVSEVGRAALDCYLAGV</sequence>
<feature type="region of interest" description="Disordered" evidence="1">
    <location>
        <begin position="59"/>
        <end position="81"/>
    </location>
</feature>
<evidence type="ECO:0008006" key="4">
    <source>
        <dbReference type="Google" id="ProtNLM"/>
    </source>
</evidence>
<dbReference type="EMBL" id="JBHTEF010000001">
    <property type="protein sequence ID" value="MFC7579883.1"/>
    <property type="molecule type" value="Genomic_DNA"/>
</dbReference>
<reference evidence="3" key="1">
    <citation type="journal article" date="2019" name="Int. J. Syst. Evol. Microbiol.">
        <title>The Global Catalogue of Microorganisms (GCM) 10K type strain sequencing project: providing services to taxonomists for standard genome sequencing and annotation.</title>
        <authorList>
            <consortium name="The Broad Institute Genomics Platform"/>
            <consortium name="The Broad Institute Genome Sequencing Center for Infectious Disease"/>
            <person name="Wu L."/>
            <person name="Ma J."/>
        </authorList>
    </citation>
    <scope>NUCLEOTIDE SEQUENCE [LARGE SCALE GENOMIC DNA]</scope>
    <source>
        <strain evidence="3">CCUG 56698</strain>
    </source>
</reference>
<evidence type="ECO:0000313" key="2">
    <source>
        <dbReference type="EMBL" id="MFC7579883.1"/>
    </source>
</evidence>
<evidence type="ECO:0000256" key="1">
    <source>
        <dbReference type="SAM" id="MobiDB-lite"/>
    </source>
</evidence>
<comment type="caution">
    <text evidence="2">The sequence shown here is derived from an EMBL/GenBank/DDBJ whole genome shotgun (WGS) entry which is preliminary data.</text>
</comment>
<dbReference type="RefSeq" id="WP_380971444.1">
    <property type="nucleotide sequence ID" value="NZ_JBHTEF010000001.1"/>
</dbReference>
<gene>
    <name evidence="2" type="ORF">ACFQWG_01400</name>
</gene>
<evidence type="ECO:0000313" key="3">
    <source>
        <dbReference type="Proteomes" id="UP001596527"/>
    </source>
</evidence>